<dbReference type="Proteomes" id="UP000233551">
    <property type="component" value="Unassembled WGS sequence"/>
</dbReference>
<dbReference type="Gene3D" id="3.80.10.10">
    <property type="entry name" value="Ribonuclease Inhibitor"/>
    <property type="match status" value="2"/>
</dbReference>
<dbReference type="FunFam" id="1.10.10.10:FF:000322">
    <property type="entry name" value="Probable disease resistance protein At1g63360"/>
    <property type="match status" value="1"/>
</dbReference>
<feature type="domain" description="Disease resistance R13L4/SHOC-2-like LRR" evidence="9">
    <location>
        <begin position="555"/>
        <end position="666"/>
    </location>
</feature>
<feature type="domain" description="Disease resistance protein winged helix" evidence="8">
    <location>
        <begin position="412"/>
        <end position="478"/>
    </location>
</feature>
<gene>
    <name evidence="10" type="ORF">CRG98_004683</name>
</gene>
<dbReference type="InterPro" id="IPR027417">
    <property type="entry name" value="P-loop_NTPase"/>
</dbReference>
<dbReference type="Gene3D" id="3.40.50.300">
    <property type="entry name" value="P-loop containing nucleotide triphosphate hydrolases"/>
    <property type="match status" value="1"/>
</dbReference>
<dbReference type="InterPro" id="IPR058922">
    <property type="entry name" value="WHD_DRP"/>
</dbReference>
<evidence type="ECO:0000313" key="11">
    <source>
        <dbReference type="Proteomes" id="UP000233551"/>
    </source>
</evidence>
<dbReference type="FunFam" id="3.40.50.300:FF:001091">
    <property type="entry name" value="Probable disease resistance protein At1g61300"/>
    <property type="match status" value="1"/>
</dbReference>
<evidence type="ECO:0000256" key="3">
    <source>
        <dbReference type="ARBA" id="ARBA00022741"/>
    </source>
</evidence>
<feature type="domain" description="Disease resistance protein At4g27190-like leucine-rich repeats" evidence="7">
    <location>
        <begin position="822"/>
        <end position="958"/>
    </location>
</feature>
<dbReference type="PANTHER" id="PTHR33463">
    <property type="entry name" value="NB-ARC DOMAIN-CONTAINING PROTEIN-RELATED"/>
    <property type="match status" value="1"/>
</dbReference>
<dbReference type="Pfam" id="PF23559">
    <property type="entry name" value="WHD_DRP"/>
    <property type="match status" value="1"/>
</dbReference>
<dbReference type="Gene3D" id="1.10.8.430">
    <property type="entry name" value="Helical domain of apoptotic protease-activating factors"/>
    <property type="match status" value="1"/>
</dbReference>
<sequence>MAEAVVTATASAVAVEAYKDGRSLFGYISRKFDYASAFEDNYRRLTYEAGKLYARGDDVKAEINANKTKRASKECQLWMCRVEEMESEVSELQLKYQKEIKRRSGFHRFLSRSNLSRCMAKKFEEVHALMQEGKLDNGILVDRPPDHVRILDAPTTIDKPSLHWAVEEILGFLREKNVKRIGLWGMVGTGKTTVMQNLNNNELVAQMFDIVIWVTVSKSWSVEKLQDAIRQRLNLKFDGPLNPIETAQRISKELENTRYLLLLDELWGSIDLAEIGIRDNIKDSRVVLASRFRHVCCEMNVDELVNVKRLSDVDAWRIFEEKVGRDLKLPGIKPIAQQVVKECVGLPLLIDRVARAFKKKDNVHLWRDGLRSLRRWPSVRIQGMDEVLEFLRYCYEDLDSHDKKFCFLYGALFPEDCEIFVDYLLECWKAEGYTDDPKFRDARDRGHNILHDLVSVSLLERSEKRKHIRMNKVIRSMALKISSQSRDDKVLVRTSEGLQEPPNEGEWGCLNRISLMDNKLCRLPDEPNCDNLTTLLLQKNRDLIAIPDAFFLHMQSLRVLDLHETGITSLPSSLSRLHSLRALYLNSCVALLELPPCLEFLQHLEVLDIRGTGICCLPSQIGHLTQLKCLRMSVSNFGLGNPNKGQTRIMEINQFGISNLLMLEELIVDVNPYSRQLDEIFKIVTEQVATFPRLNSLTFFFPEVDCLERFIKTSPSWKETHFAFQFFVGYHDSLKFQILDYFEYQIHRCLKYGKGEGQHPVISEVLRETNVVELTGHRNFLSLSDFGMENMSNLRGCWLEDCEDIECIVDGNSTSTLALESLERMHISNVPQLRSIWKGPVQAGSLGQLTSLILYKCPKLKNIFTGGLIEQLSQLHHLSVEDCDEIEEIIVELNSPNLDPNTLPGLKTIVLQQLPGLRKIATSSSLRWPSLEKIKIISCPFLSRLPFTANNASKLRSIEGEQTWWGSLNWEEGENKHRFESLCIFV</sequence>
<evidence type="ECO:0000256" key="1">
    <source>
        <dbReference type="ARBA" id="ARBA00008894"/>
    </source>
</evidence>
<evidence type="ECO:0000313" key="10">
    <source>
        <dbReference type="EMBL" id="PKI74911.1"/>
    </source>
</evidence>
<dbReference type="AlphaFoldDB" id="A0A2I0L2H6"/>
<dbReference type="GO" id="GO:0005524">
    <property type="term" value="F:ATP binding"/>
    <property type="evidence" value="ECO:0007669"/>
    <property type="project" value="UniProtKB-KW"/>
</dbReference>
<evidence type="ECO:0000256" key="5">
    <source>
        <dbReference type="ARBA" id="ARBA00022840"/>
    </source>
</evidence>
<evidence type="ECO:0000259" key="6">
    <source>
        <dbReference type="Pfam" id="PF00931"/>
    </source>
</evidence>
<keyword evidence="3" id="KW-0547">Nucleotide-binding</keyword>
<dbReference type="PRINTS" id="PR00364">
    <property type="entry name" value="DISEASERSIST"/>
</dbReference>
<dbReference type="Pfam" id="PF00931">
    <property type="entry name" value="NB-ARC"/>
    <property type="match status" value="1"/>
</dbReference>
<keyword evidence="2" id="KW-0677">Repeat</keyword>
<dbReference type="GeneID" id="116203781"/>
<dbReference type="InterPro" id="IPR002182">
    <property type="entry name" value="NB-ARC"/>
</dbReference>
<feature type="domain" description="NB-ARC" evidence="6">
    <location>
        <begin position="166"/>
        <end position="325"/>
    </location>
</feature>
<dbReference type="GO" id="GO:0043531">
    <property type="term" value="F:ADP binding"/>
    <property type="evidence" value="ECO:0007669"/>
    <property type="project" value="InterPro"/>
</dbReference>
<dbReference type="SUPFAM" id="SSF52058">
    <property type="entry name" value="L domain-like"/>
    <property type="match status" value="1"/>
</dbReference>
<dbReference type="InterPro" id="IPR055414">
    <property type="entry name" value="LRR_R13L4/SHOC2-like"/>
</dbReference>
<dbReference type="InterPro" id="IPR057135">
    <property type="entry name" value="At4g27190-like_LRR"/>
</dbReference>
<dbReference type="InterPro" id="IPR042197">
    <property type="entry name" value="Apaf_helical"/>
</dbReference>
<dbReference type="InterPro" id="IPR050905">
    <property type="entry name" value="Plant_NBS-LRR"/>
</dbReference>
<comment type="caution">
    <text evidence="10">The sequence shown here is derived from an EMBL/GenBank/DDBJ whole genome shotgun (WGS) entry which is preliminary data.</text>
</comment>
<name>A0A2I0L2H6_PUNGR</name>
<dbReference type="Pfam" id="PF23247">
    <property type="entry name" value="LRR_RPS2"/>
    <property type="match status" value="1"/>
</dbReference>
<comment type="similarity">
    <text evidence="1">Belongs to the disease resistance NB-LRR family.</text>
</comment>
<organism evidence="10 11">
    <name type="scientific">Punica granatum</name>
    <name type="common">Pomegranate</name>
    <dbReference type="NCBI Taxonomy" id="22663"/>
    <lineage>
        <taxon>Eukaryota</taxon>
        <taxon>Viridiplantae</taxon>
        <taxon>Streptophyta</taxon>
        <taxon>Embryophyta</taxon>
        <taxon>Tracheophyta</taxon>
        <taxon>Spermatophyta</taxon>
        <taxon>Magnoliopsida</taxon>
        <taxon>eudicotyledons</taxon>
        <taxon>Gunneridae</taxon>
        <taxon>Pentapetalae</taxon>
        <taxon>rosids</taxon>
        <taxon>malvids</taxon>
        <taxon>Myrtales</taxon>
        <taxon>Lythraceae</taxon>
        <taxon>Punica</taxon>
    </lineage>
</organism>
<dbReference type="SUPFAM" id="SSF52540">
    <property type="entry name" value="P-loop containing nucleoside triphosphate hydrolases"/>
    <property type="match status" value="1"/>
</dbReference>
<dbReference type="PANTHER" id="PTHR33463:SF186">
    <property type="entry name" value="NB-ARC DOMAIN-CONTAINING PROTEIN"/>
    <property type="match status" value="1"/>
</dbReference>
<protein>
    <submittedName>
        <fullName evidence="10">Uncharacterized protein</fullName>
    </submittedName>
</protein>
<dbReference type="GO" id="GO:0006952">
    <property type="term" value="P:defense response"/>
    <property type="evidence" value="ECO:0007669"/>
    <property type="project" value="UniProtKB-KW"/>
</dbReference>
<evidence type="ECO:0000259" key="9">
    <source>
        <dbReference type="Pfam" id="PF23598"/>
    </source>
</evidence>
<evidence type="ECO:0000259" key="7">
    <source>
        <dbReference type="Pfam" id="PF23247"/>
    </source>
</evidence>
<proteinExistence type="inferred from homology"/>
<reference evidence="10 11" key="1">
    <citation type="submission" date="2017-11" db="EMBL/GenBank/DDBJ databases">
        <title>De-novo sequencing of pomegranate (Punica granatum L.) genome.</title>
        <authorList>
            <person name="Akparov Z."/>
            <person name="Amiraslanov A."/>
            <person name="Hajiyeva S."/>
            <person name="Abbasov M."/>
            <person name="Kaur K."/>
            <person name="Hamwieh A."/>
            <person name="Solovyev V."/>
            <person name="Salamov A."/>
            <person name="Braich B."/>
            <person name="Kosarev P."/>
            <person name="Mahmoud A."/>
            <person name="Hajiyev E."/>
            <person name="Babayeva S."/>
            <person name="Izzatullayeva V."/>
            <person name="Mammadov A."/>
            <person name="Mammadov A."/>
            <person name="Sharifova S."/>
            <person name="Ojaghi J."/>
            <person name="Eynullazada K."/>
            <person name="Bayramov B."/>
            <person name="Abdulazimova A."/>
            <person name="Shahmuradov I."/>
        </authorList>
    </citation>
    <scope>NUCLEOTIDE SEQUENCE [LARGE SCALE GENOMIC DNA]</scope>
    <source>
        <strain evidence="11">cv. AG2017</strain>
        <tissue evidence="10">Leaf</tissue>
    </source>
</reference>
<dbReference type="EMBL" id="PGOL01000189">
    <property type="protein sequence ID" value="PKI74911.1"/>
    <property type="molecule type" value="Genomic_DNA"/>
</dbReference>
<accession>A0A2I0L2H6</accession>
<dbReference type="OrthoDB" id="1691503at2759"/>
<evidence type="ECO:0000259" key="8">
    <source>
        <dbReference type="Pfam" id="PF23559"/>
    </source>
</evidence>
<keyword evidence="5" id="KW-0067">ATP-binding</keyword>
<evidence type="ECO:0000256" key="4">
    <source>
        <dbReference type="ARBA" id="ARBA00022821"/>
    </source>
</evidence>
<dbReference type="InterPro" id="IPR032675">
    <property type="entry name" value="LRR_dom_sf"/>
</dbReference>
<keyword evidence="11" id="KW-1185">Reference proteome</keyword>
<keyword evidence="4" id="KW-0611">Plant defense</keyword>
<dbReference type="STRING" id="22663.A0A2I0L2H6"/>
<dbReference type="Pfam" id="PF23598">
    <property type="entry name" value="LRR_14"/>
    <property type="match status" value="1"/>
</dbReference>
<evidence type="ECO:0000256" key="2">
    <source>
        <dbReference type="ARBA" id="ARBA00022737"/>
    </source>
</evidence>